<feature type="compositionally biased region" description="Acidic residues" evidence="2">
    <location>
        <begin position="2120"/>
        <end position="2131"/>
    </location>
</feature>
<protein>
    <submittedName>
        <fullName evidence="5">HECT, UBA and WWE domain containing E3 ubiquitin protein ligase 1</fullName>
    </submittedName>
</protein>
<dbReference type="PROSITE" id="PS50030">
    <property type="entry name" value="UBA"/>
    <property type="match status" value="1"/>
</dbReference>
<feature type="compositionally biased region" description="Basic and acidic residues" evidence="2">
    <location>
        <begin position="2839"/>
        <end position="2849"/>
    </location>
</feature>
<dbReference type="OMA" id="ADEMKYG"/>
<feature type="region of interest" description="Disordered" evidence="2">
    <location>
        <begin position="1282"/>
        <end position="1301"/>
    </location>
</feature>
<dbReference type="InterPro" id="IPR016024">
    <property type="entry name" value="ARM-type_fold"/>
</dbReference>
<feature type="compositionally biased region" description="Polar residues" evidence="2">
    <location>
        <begin position="2621"/>
        <end position="2638"/>
    </location>
</feature>
<feature type="compositionally biased region" description="Acidic residues" evidence="2">
    <location>
        <begin position="639"/>
        <end position="649"/>
    </location>
</feature>
<accession>A0A8C4MG00</accession>
<feature type="compositionally biased region" description="Polar residues" evidence="2">
    <location>
        <begin position="2084"/>
        <end position="2098"/>
    </location>
</feature>
<dbReference type="InterPro" id="IPR025527">
    <property type="entry name" value="HUWE1/Rev1_UBM"/>
</dbReference>
<feature type="compositionally biased region" description="Low complexity" evidence="2">
    <location>
        <begin position="2068"/>
        <end position="2078"/>
    </location>
</feature>
<dbReference type="InterPro" id="IPR015940">
    <property type="entry name" value="UBA"/>
</dbReference>
<feature type="compositionally biased region" description="Pro residues" evidence="2">
    <location>
        <begin position="2572"/>
        <end position="2582"/>
    </location>
</feature>
<dbReference type="InterPro" id="IPR041918">
    <property type="entry name" value="UBA_HUWE1"/>
</dbReference>
<dbReference type="PROSITE" id="PS50918">
    <property type="entry name" value="WWE"/>
    <property type="match status" value="1"/>
</dbReference>
<evidence type="ECO:0000256" key="1">
    <source>
        <dbReference type="ARBA" id="ARBA00022679"/>
    </source>
</evidence>
<feature type="compositionally biased region" description="Polar residues" evidence="2">
    <location>
        <begin position="3510"/>
        <end position="3521"/>
    </location>
</feature>
<feature type="compositionally biased region" description="Acidic residues" evidence="2">
    <location>
        <begin position="2101"/>
        <end position="2112"/>
    </location>
</feature>
<feature type="compositionally biased region" description="Polar residues" evidence="2">
    <location>
        <begin position="651"/>
        <end position="670"/>
    </location>
</feature>
<feature type="compositionally biased region" description="Pro residues" evidence="2">
    <location>
        <begin position="3611"/>
        <end position="3620"/>
    </location>
</feature>
<proteinExistence type="predicted"/>
<dbReference type="InterPro" id="IPR010314">
    <property type="entry name" value="E3_Ub_ligase_DUF913"/>
</dbReference>
<dbReference type="GO" id="GO:0007030">
    <property type="term" value="P:Golgi organization"/>
    <property type="evidence" value="ECO:0007669"/>
    <property type="project" value="TreeGrafter"/>
</dbReference>
<dbReference type="Pfam" id="PF14377">
    <property type="entry name" value="UBM"/>
    <property type="match status" value="3"/>
</dbReference>
<feature type="domain" description="WWE" evidence="4">
    <location>
        <begin position="1407"/>
        <end position="1484"/>
    </location>
</feature>
<feature type="region of interest" description="Disordered" evidence="2">
    <location>
        <begin position="864"/>
        <end position="924"/>
    </location>
</feature>
<dbReference type="InterPro" id="IPR009060">
    <property type="entry name" value="UBA-like_sf"/>
</dbReference>
<dbReference type="PANTHER" id="PTHR11254:SF67">
    <property type="entry name" value="E3 UBIQUITIN-PROTEIN LIGASE HUWE1"/>
    <property type="match status" value="1"/>
</dbReference>
<feature type="region of interest" description="Disordered" evidence="2">
    <location>
        <begin position="3044"/>
        <end position="3070"/>
    </location>
</feature>
<feature type="compositionally biased region" description="Basic and acidic residues" evidence="2">
    <location>
        <begin position="1843"/>
        <end position="1863"/>
    </location>
</feature>
<feature type="compositionally biased region" description="Polar residues" evidence="2">
    <location>
        <begin position="3633"/>
        <end position="3643"/>
    </location>
</feature>
<dbReference type="SUPFAM" id="SSF117839">
    <property type="entry name" value="WWE domain"/>
    <property type="match status" value="1"/>
</dbReference>
<reference evidence="5" key="1">
    <citation type="submission" date="2023-03" db="UniProtKB">
        <authorList>
            <consortium name="Ensembl"/>
        </authorList>
    </citation>
    <scope>IDENTIFICATION</scope>
</reference>
<feature type="compositionally biased region" description="Low complexity" evidence="2">
    <location>
        <begin position="3483"/>
        <end position="3496"/>
    </location>
</feature>
<dbReference type="InterPro" id="IPR050409">
    <property type="entry name" value="E3_ubiq-protein_ligase"/>
</dbReference>
<dbReference type="Gene3D" id="6.10.250.1630">
    <property type="match status" value="1"/>
</dbReference>
<dbReference type="GO" id="GO:0006284">
    <property type="term" value="P:base-excision repair"/>
    <property type="evidence" value="ECO:0007669"/>
    <property type="project" value="TreeGrafter"/>
</dbReference>
<feature type="region of interest" description="Disordered" evidence="2">
    <location>
        <begin position="2497"/>
        <end position="2773"/>
    </location>
</feature>
<feature type="region of interest" description="Disordered" evidence="2">
    <location>
        <begin position="2068"/>
        <end position="2147"/>
    </location>
</feature>
<feature type="region of interest" description="Disordered" evidence="2">
    <location>
        <begin position="2162"/>
        <end position="2286"/>
    </location>
</feature>
<dbReference type="GO" id="GO:0005634">
    <property type="term" value="C:nucleus"/>
    <property type="evidence" value="ECO:0007669"/>
    <property type="project" value="TreeGrafter"/>
</dbReference>
<gene>
    <name evidence="5" type="primary">HUWE1</name>
</gene>
<feature type="region of interest" description="Disordered" evidence="2">
    <location>
        <begin position="3476"/>
        <end position="3543"/>
    </location>
</feature>
<dbReference type="Ensembl" id="ENSEAST00005028498.1">
    <property type="protein sequence ID" value="ENSEASP00005026244.1"/>
    <property type="gene ID" value="ENSEASG00005015775.1"/>
</dbReference>
<dbReference type="GO" id="GO:0000209">
    <property type="term" value="P:protein polyubiquitination"/>
    <property type="evidence" value="ECO:0007669"/>
    <property type="project" value="TreeGrafter"/>
</dbReference>
<name>A0A8C4MG00_EQUAS</name>
<feature type="domain" description="UBA" evidence="3">
    <location>
        <begin position="1202"/>
        <end position="1241"/>
    </location>
</feature>
<feature type="compositionally biased region" description="Polar residues" evidence="2">
    <location>
        <begin position="2194"/>
        <end position="2204"/>
    </location>
</feature>
<feature type="region of interest" description="Disordered" evidence="2">
    <location>
        <begin position="2839"/>
        <end position="2861"/>
    </location>
</feature>
<dbReference type="CDD" id="cd14288">
    <property type="entry name" value="UBA_HUWE1"/>
    <property type="match status" value="1"/>
</dbReference>
<dbReference type="InterPro" id="IPR037197">
    <property type="entry name" value="WWE_dom_sf"/>
</dbReference>
<feature type="compositionally biased region" description="Basic and acidic residues" evidence="2">
    <location>
        <begin position="3589"/>
        <end position="3610"/>
    </location>
</feature>
<feature type="region of interest" description="Disordered" evidence="2">
    <location>
        <begin position="620"/>
        <end position="674"/>
    </location>
</feature>
<feature type="compositionally biased region" description="Polar residues" evidence="2">
    <location>
        <begin position="2679"/>
        <end position="2693"/>
    </location>
</feature>
<dbReference type="Gene3D" id="3.90.1750.10">
    <property type="entry name" value="Hect, E3 ligase catalytic domains"/>
    <property type="match status" value="1"/>
</dbReference>
<feature type="compositionally biased region" description="Low complexity" evidence="2">
    <location>
        <begin position="1821"/>
        <end position="1837"/>
    </location>
</feature>
<feature type="region of interest" description="Disordered" evidence="2">
    <location>
        <begin position="1177"/>
        <end position="1206"/>
    </location>
</feature>
<dbReference type="SUPFAM" id="SSF48371">
    <property type="entry name" value="ARM repeat"/>
    <property type="match status" value="1"/>
</dbReference>
<organism evidence="5">
    <name type="scientific">Equus asinus asinus</name>
    <dbReference type="NCBI Taxonomy" id="83772"/>
    <lineage>
        <taxon>Eukaryota</taxon>
        <taxon>Metazoa</taxon>
        <taxon>Chordata</taxon>
        <taxon>Craniata</taxon>
        <taxon>Vertebrata</taxon>
        <taxon>Euteleostomi</taxon>
        <taxon>Mammalia</taxon>
        <taxon>Eutheria</taxon>
        <taxon>Laurasiatheria</taxon>
        <taxon>Perissodactyla</taxon>
        <taxon>Equidae</taxon>
        <taxon>Equus</taxon>
    </lineage>
</organism>
<dbReference type="InterPro" id="IPR004170">
    <property type="entry name" value="WWE_dom"/>
</dbReference>
<feature type="region of interest" description="Disordered" evidence="2">
    <location>
        <begin position="3432"/>
        <end position="3451"/>
    </location>
</feature>
<dbReference type="Pfam" id="PF22562">
    <property type="entry name" value="UBA_7"/>
    <property type="match status" value="1"/>
</dbReference>
<sequence>MDILNIIMWQLWKSDSHHSPGFVADFLALSLRSLLLFSPSFCLTLTLGVFSTLCSKQPHTLKYFINMATLSTVLTLSFSFSKSWGGKENGFGLAECCRDLHMMKYPPSATTLHFEFYADPGAEVKIEKRTTSNTLHYIHIEQLDKISESPSEIMESLTKMYSIPKDKQMLLFTHIRLAHGFSNHRKRLQAVQARLHAISILVYSNALQESANSILYNGLIEELVDVLQITDKQLMEIKAASLRTLTSIVHLERTPKLSSIIDCTGTASYHGFLPVLVRNCIQAMIDPSMDPYPHQFATALFSFLYHLASYDAGGEALVSCGMMEALLKVIKFLGDEQDQITFVTRAVRVVDLITNLDMAAFQSHSGLSIFIYRLEHEVDLCRKECPFVIKPKIQRPSTTQEGEEMETDMDGVQCIPQRAALLKSMLNFLKKAIQDPAFSDGIRHVMDGSLPTSLKHIISNAEYYGPSLFLLATEVVTVFVFQEPSLLSSLQDNGLTDVMLHALLIKDVPATREVLGSLPNVFSALCLNARGLQSFVQCQPFERLFKVLLSPDYLPAMRRRRSSDPLGDTASNLGSAVDELMRHQPTLKTDATTAIIKLLEEICNLGRDPKYICQKPSIQKADGTATAPPPRSNHAAEEASSEDEEEEEVQAMQSFNSAQQNETEPNQHNNTTDDHCQEFVNQKGLLPLVTILGLPNLPIDFPTSAACQAVAGVCKSILTLSHEPKVLQEGLLQLDSILSSLEPLHRPIESPGGSVLLRELACAGNVADATLSAQATPLLHALTAAHAYIMMFVHTCRVGQSEIRSISVNQWGSQLGLSVLSKLSQLYCSLVWESTVLLSLCTPNSLPSGCEFGQADMQKLVPKDEKAGTTQGGKRSDGEQDGTAGSMDASTQGLLEGIGLDGDTLAPMETDEPTTSDSKGKSKITPAMAARIKQIKPLLSASSRLGRALAELFGLLVKLCVGSPVRQRRSHHAASTTTAPTPAARSTASALTKLLTKGLSWQPPPYTPTPRFRLTFFICSVGFTSPMLFDERKYPYHLMLQKFLCSGGHNALFETFNWALSMGGKVPVAEGLEHSELPDGTGEFLDAWLMLVEKMVNPTTVLESPHSLPAKLPGGVQNFPQFSALRFLVVTQKAAFTCIKNLWNRKPLKVYGGRMAESMLAILCHILRGEPVIRERLSKEKEGSRGEEDTGQEEGGSRREPQVNQQQLQQLMDMGFTREHAMEALLNTSTMEQATEYLLTHPPPIMGGVVRDLSMSEEDQMMRAIAMSLGQDIPMDQRAESPEEVACRKEEEERKAREKQEEEEAKCLEKFQDADPLEQDELHTFTDTMLPGCFHLLDELPDTVYRVCDLIMTAIKRNGADYRDMILKQVVNQVSFPGARRGVYVKCFFCHLSKPDFLKKKKKDYCCILLYMYLQSNNNNWRWFDDRSGRWCSYSASNNSTIDSAWKSGETSVRFTAGRRRYTVQFTTMVQVNEETGNRRPVMLTLLRVPRLNKNFKNSNGQELEKTLEESKEMDIKRKENKANDTPLALESTNIEKETSLEETKIGEILIQGLTEDMVTVLIRACVSMLGVPVDPDTLHATLRLCLRLTRDHKYAMMFAELKSTRMILNLTQSSGFNGFTPLVTLLLRHIIEDPCTLRHTMEKVSPFAATSGAGSTTSGVVSGSLGSREINYILRVLGPAACRNPDIFTEVANCCIRIALPAPRGSGTASDDEFENLRIKGPNAVQLVKTTPLKPSPLPVIPDTIKEVIYDMLNALAAYHAPEEADKSDPKPGGMTQEVGQLLQDMGDDVYQQYRSLTRQSSDFDTQSGFSLNSQVFAADGTSTETSTSGATQGEGNASTPEESRDGKKDKEGDRASEEGKQKGKGSKPLMPTSTILRLLAELVRSYVGIATLIANYSYTVGQSELIKEDCSVLAFVLDHLLPHTQNAEDKDTPALARLFLASLAAAGSGTDAQVALVNEVKAALGRALAMAESTEKHARLQAVMCIISTIMESCPSTSSFYSSATAKTQHNGMNNIIRLFLKKGLVNDLARVPHSLDLSSPNMANTVNAALKPLETLSRIVNQPSSLFGSKSASSKSKSEQDAQGASQDSNSNQQDPGEPGEAEVQEEDHDVTQTEVADGDIMDGEAETDSVVIAGQPEVLSSQEMQVENELEDLIDELLERDGGSGNSTIIVSRSGEDESQEDVLMDEAPSNLSQASTLQANREDSMNILDPEDEEEHTQEEDSSGSNEDEDDSQDEEEEEEEDEEDDQEDDEGEEGDEDDDDDGSEMELDEDYPDMNASPLVRFERFDREDDLIIEFDNMFSSATDIPPSPGNIPTTLPLMVRHADHSSLTLGSGSSTTRLTQGIGRSQRTLRQLTANTGHTIHVHYPGNRQPNPPLILQRLLGPSAAADILQLSSSLPLQSRGRARLLVGNDDVHIIARSDDELLDDFFHDQSTATSQAGNIPTALTRWTEECKVLDAESMHDCVSVVKVPIVNHLEFLRDEELEERREKRRKQLAEEETKITDKGKEDKENRDQSAQCTASKTNDSTEQNLSDGTPMPDSYPTTPSSTDAATSEPKETLVTLQPSQQPPTLPPPPALGEIPQELQSPAGERGSSTQLLMPVEPEELGPTRPSGEAETTQMELSPAPTITSLSPERAEDSDALTAVSSQLEGSPMDTSSLASCTLEEAVGDTSAAGSSEQPTAGSSTPGDAPPVVTELQGGGDESGEPAQPPEDSSPPASSESSSTRDSAVAISGADSRGILEEPLPSTSSEEEDPLAGISLPEGVDPSFLAALPDDIRREVLQNQLGIRPPTRTAPSTNSSAPAVVGNPGVTEVSPEFLAALPPAIQEEVCERGRAEQQRRELAQNASSDTPMDPVTFIQTLPSDLRRSVLEDMEDSVLAVMPPDIAAEAQALRREQEARQRQLMHERLFGHSSTSALSAILRSPAFTSRLSGNRGVQYTRLAVQRGGTFQMGGSSSHNRPSGSNVDTLLRLRGRLLLDHEALSCLLVLLFVDEPKLNTSRLHRVLRNLCYHAQTRHWVIRSLLSILQRSSESELCIETPKLSSSEEKGKKSSKSCGSSSHENRPLDLLHKMESKSSNQLSWLSVSMDAALGCRTNIFQIQRSGGRKHTEKHASSGSTVHIHPQAAPVVCRHVLDTLIQLAKVRTLVAATAISTIAVAASTTVTTPTTATTTVSSKCGYRLGAVGCIHPPHPCSLIQKCLGFFVTLEGTVIKVFGIPSHLDLALVGGSSFSLPSHFEALDSSATPWFCHLRLWHVSFRGLWCSVSFLKACTTTKASKSPAKVGDGGSSSADFKMVSSGLTENQLQLSVEVLTSHSCSEEGLEDAANVLLQLSRGDSGTRDTVLKLLLNGARHLGYTLCKQIGNNKTTSTLSRFDMAENVVIVASQKRPLGGRELQLPSMSMLTSKTSTQKFFLRVLQVIIQLRDDTRRANKKAKQTGRLGSSGLGSASSIQAAVRQLEAEADAIIQMVREGQRARRQQQAATSESSQSEASVRREESPMDVDQPSPSAQDTQSIGSDGALQGEKEKEERPPELPLLSEQLSLDELWDMLGECLKELEESHDQHAVLVLQPAVEAFFLVHATERESKPPVRDTRESQLAHIKDEPPPLSPAPLTPATPSSLDPFFSREPSSMHISSSLPPDTQKFLRFAETHRTVLNQILRQSTTHLADGPFAVLVDYIRVLDFDVKRKYFRQELERLDEGLRKEDMAVHVRRDHVFEDSYRELHRKSPEEMKNRL</sequence>
<feature type="region of interest" description="Disordered" evidence="2">
    <location>
        <begin position="1821"/>
        <end position="1871"/>
    </location>
</feature>
<keyword evidence="1" id="KW-0808">Transferase</keyword>
<dbReference type="FunFam" id="1.10.8.10:FF:000019">
    <property type="entry name" value="Putative e3 ubiquitin-protein ligase huwe1 isoform x2"/>
    <property type="match status" value="1"/>
</dbReference>
<feature type="compositionally biased region" description="Low complexity" evidence="2">
    <location>
        <begin position="2541"/>
        <end position="2571"/>
    </location>
</feature>
<feature type="compositionally biased region" description="Basic and acidic residues" evidence="2">
    <location>
        <begin position="3528"/>
        <end position="3537"/>
    </location>
</feature>
<dbReference type="GO" id="GO:0000139">
    <property type="term" value="C:Golgi membrane"/>
    <property type="evidence" value="ECO:0007669"/>
    <property type="project" value="TreeGrafter"/>
</dbReference>
<dbReference type="FunFam" id="3.30.720.50:FF:000002">
    <property type="entry name" value="Putative e3 ubiquitin-protein ligase huwe1 isoform x2"/>
    <property type="match status" value="1"/>
</dbReference>
<feature type="compositionally biased region" description="Acidic residues" evidence="2">
    <location>
        <begin position="2214"/>
        <end position="2278"/>
    </location>
</feature>
<dbReference type="SMART" id="SM00165">
    <property type="entry name" value="UBA"/>
    <property type="match status" value="1"/>
</dbReference>
<evidence type="ECO:0000259" key="3">
    <source>
        <dbReference type="PROSITE" id="PS50030"/>
    </source>
</evidence>
<dbReference type="SUPFAM" id="SSF46934">
    <property type="entry name" value="UBA-like"/>
    <property type="match status" value="1"/>
</dbReference>
<dbReference type="Gene3D" id="1.10.8.10">
    <property type="entry name" value="DNA helicase RuvA subunit, C-terminal domain"/>
    <property type="match status" value="1"/>
</dbReference>
<feature type="region of interest" description="Disordered" evidence="2">
    <location>
        <begin position="3589"/>
        <end position="3643"/>
    </location>
</feature>
<feature type="compositionally biased region" description="Polar residues" evidence="2">
    <location>
        <begin position="2650"/>
        <end position="2667"/>
    </location>
</feature>
<feature type="compositionally biased region" description="Basic and acidic residues" evidence="2">
    <location>
        <begin position="2497"/>
        <end position="2519"/>
    </location>
</feature>
<feature type="compositionally biased region" description="Basic and acidic residues" evidence="2">
    <location>
        <begin position="1177"/>
        <end position="1188"/>
    </location>
</feature>
<evidence type="ECO:0000313" key="5">
    <source>
        <dbReference type="Ensembl" id="ENSEASP00005026244.1"/>
    </source>
</evidence>
<dbReference type="GO" id="GO:0061025">
    <property type="term" value="P:membrane fusion"/>
    <property type="evidence" value="ECO:0007669"/>
    <property type="project" value="TreeGrafter"/>
</dbReference>
<dbReference type="GO" id="GO:0006511">
    <property type="term" value="P:ubiquitin-dependent protein catabolic process"/>
    <property type="evidence" value="ECO:0007669"/>
    <property type="project" value="TreeGrafter"/>
</dbReference>
<evidence type="ECO:0000259" key="4">
    <source>
        <dbReference type="PROSITE" id="PS50918"/>
    </source>
</evidence>
<dbReference type="Pfam" id="PF02825">
    <property type="entry name" value="WWE"/>
    <property type="match status" value="1"/>
</dbReference>
<dbReference type="Gene3D" id="3.30.720.50">
    <property type="match status" value="1"/>
</dbReference>
<feature type="compositionally biased region" description="Polar residues" evidence="2">
    <location>
        <begin position="2520"/>
        <end position="2539"/>
    </location>
</feature>
<evidence type="ECO:0000256" key="2">
    <source>
        <dbReference type="SAM" id="MobiDB-lite"/>
    </source>
</evidence>
<dbReference type="PANTHER" id="PTHR11254">
    <property type="entry name" value="HECT DOMAIN UBIQUITIN-PROTEIN LIGASE"/>
    <property type="match status" value="1"/>
</dbReference>
<dbReference type="Pfam" id="PF06025">
    <property type="entry name" value="DUF913"/>
    <property type="match status" value="1"/>
</dbReference>
<dbReference type="GO" id="GO:0061630">
    <property type="term" value="F:ubiquitin protein ligase activity"/>
    <property type="evidence" value="ECO:0007669"/>
    <property type="project" value="TreeGrafter"/>
</dbReference>